<dbReference type="EnsemblMetazoa" id="HelroT175561">
    <property type="protein sequence ID" value="HelroP175561"/>
    <property type="gene ID" value="HelroG175561"/>
</dbReference>
<dbReference type="EMBL" id="KB096900">
    <property type="protein sequence ID" value="ESO00592.1"/>
    <property type="molecule type" value="Genomic_DNA"/>
</dbReference>
<dbReference type="CTD" id="20205435"/>
<sequence length="216" mass="24742">MSSLPLPSNFTLYSFPSASSSSSAADDGENHHRQNHHQSSSQTTQSFSLVDICSEFIVKDRLLMKTTIEVVPKNLFDPLLKASLKSNQDKSSEEIISSWPWEKLVLYDIVPSVFPSFKPLFSKLDLMENVRRGVKYTTSLVHTYMENLKKQKLMKLRWLDLSGFPSVEVIVNYIVAHVLLVYNERNQKEEISFYNQDAEHLAEDPREPFSTEGIIP</sequence>
<dbReference type="Proteomes" id="UP000015101">
    <property type="component" value="Unassembled WGS sequence"/>
</dbReference>
<evidence type="ECO:0000313" key="4">
    <source>
        <dbReference type="Proteomes" id="UP000015101"/>
    </source>
</evidence>
<dbReference type="RefSeq" id="XP_009021229.1">
    <property type="nucleotide sequence ID" value="XM_009022981.1"/>
</dbReference>
<dbReference type="HOGENOM" id="CLU_1278873_0_0_1"/>
<keyword evidence="4" id="KW-1185">Reference proteome</keyword>
<reference evidence="3" key="3">
    <citation type="submission" date="2015-06" db="UniProtKB">
        <authorList>
            <consortium name="EnsemblMetazoa"/>
        </authorList>
    </citation>
    <scope>IDENTIFICATION</scope>
</reference>
<evidence type="ECO:0000256" key="1">
    <source>
        <dbReference type="SAM" id="MobiDB-lite"/>
    </source>
</evidence>
<evidence type="ECO:0000313" key="3">
    <source>
        <dbReference type="EnsemblMetazoa" id="HelroP175561"/>
    </source>
</evidence>
<dbReference type="AlphaFoldDB" id="T1F9D6"/>
<evidence type="ECO:0000313" key="2">
    <source>
        <dbReference type="EMBL" id="ESO00592.1"/>
    </source>
</evidence>
<organism evidence="3 4">
    <name type="scientific">Helobdella robusta</name>
    <name type="common">Californian leech</name>
    <dbReference type="NCBI Taxonomy" id="6412"/>
    <lineage>
        <taxon>Eukaryota</taxon>
        <taxon>Metazoa</taxon>
        <taxon>Spiralia</taxon>
        <taxon>Lophotrochozoa</taxon>
        <taxon>Annelida</taxon>
        <taxon>Clitellata</taxon>
        <taxon>Hirudinea</taxon>
        <taxon>Rhynchobdellida</taxon>
        <taxon>Glossiphoniidae</taxon>
        <taxon>Helobdella</taxon>
    </lineage>
</organism>
<dbReference type="EMBL" id="AMQM01005329">
    <property type="status" value="NOT_ANNOTATED_CDS"/>
    <property type="molecule type" value="Genomic_DNA"/>
</dbReference>
<reference evidence="2 4" key="2">
    <citation type="journal article" date="2013" name="Nature">
        <title>Insights into bilaterian evolution from three spiralian genomes.</title>
        <authorList>
            <person name="Simakov O."/>
            <person name="Marletaz F."/>
            <person name="Cho S.J."/>
            <person name="Edsinger-Gonzales E."/>
            <person name="Havlak P."/>
            <person name="Hellsten U."/>
            <person name="Kuo D.H."/>
            <person name="Larsson T."/>
            <person name="Lv J."/>
            <person name="Arendt D."/>
            <person name="Savage R."/>
            <person name="Osoegawa K."/>
            <person name="de Jong P."/>
            <person name="Grimwood J."/>
            <person name="Chapman J.A."/>
            <person name="Shapiro H."/>
            <person name="Aerts A."/>
            <person name="Otillar R.P."/>
            <person name="Terry A.Y."/>
            <person name="Boore J.L."/>
            <person name="Grigoriev I.V."/>
            <person name="Lindberg D.R."/>
            <person name="Seaver E.C."/>
            <person name="Weisblat D.A."/>
            <person name="Putnam N.H."/>
            <person name="Rokhsar D.S."/>
        </authorList>
    </citation>
    <scope>NUCLEOTIDE SEQUENCE</scope>
</reference>
<dbReference type="InParanoid" id="T1F9D6"/>
<name>T1F9D6_HELRO</name>
<feature type="region of interest" description="Disordered" evidence="1">
    <location>
        <begin position="21"/>
        <end position="42"/>
    </location>
</feature>
<protein>
    <submittedName>
        <fullName evidence="2 3">Uncharacterized protein</fullName>
    </submittedName>
</protein>
<dbReference type="KEGG" id="hro:HELRODRAFT_175561"/>
<dbReference type="OrthoDB" id="6479713at2759"/>
<dbReference type="STRING" id="6412.T1F9D6"/>
<dbReference type="GeneID" id="20205435"/>
<proteinExistence type="predicted"/>
<reference evidence="4" key="1">
    <citation type="submission" date="2012-12" db="EMBL/GenBank/DDBJ databases">
        <authorList>
            <person name="Hellsten U."/>
            <person name="Grimwood J."/>
            <person name="Chapman J.A."/>
            <person name="Shapiro H."/>
            <person name="Aerts A."/>
            <person name="Otillar R.P."/>
            <person name="Terry A.Y."/>
            <person name="Boore J.L."/>
            <person name="Simakov O."/>
            <person name="Marletaz F."/>
            <person name="Cho S.-J."/>
            <person name="Edsinger-Gonzales E."/>
            <person name="Havlak P."/>
            <person name="Kuo D.-H."/>
            <person name="Larsson T."/>
            <person name="Lv J."/>
            <person name="Arendt D."/>
            <person name="Savage R."/>
            <person name="Osoegawa K."/>
            <person name="de Jong P."/>
            <person name="Lindberg D.R."/>
            <person name="Seaver E.C."/>
            <person name="Weisblat D.A."/>
            <person name="Putnam N.H."/>
            <person name="Grigoriev I.V."/>
            <person name="Rokhsar D.S."/>
        </authorList>
    </citation>
    <scope>NUCLEOTIDE SEQUENCE</scope>
</reference>
<gene>
    <name evidence="3" type="primary">20205435</name>
    <name evidence="2" type="ORF">HELRODRAFT_175561</name>
</gene>
<accession>T1F9D6</accession>